<proteinExistence type="predicted"/>
<reference key="1">
    <citation type="submission" date="2009-07" db="EMBL/GenBank/DDBJ databases">
        <authorList>
            <person name="Genoscope - CEA"/>
        </authorList>
    </citation>
    <scope>NUCLEOTIDE SEQUENCE</scope>
    <source>
        <strain>3As</strain>
    </source>
</reference>
<sequence length="26" mass="3088">MIEAYIHRNPDQFTYSSPTLNGDRYV</sequence>
<dbReference type="KEGG" id="thi:THI_1783"/>
<dbReference type="HOGENOM" id="CLU_3417131_0_0_4"/>
<organism evidence="1 2">
    <name type="scientific">Thiomonas arsenitoxydans (strain DSM 22701 / CIP 110005 / 3As)</name>
    <dbReference type="NCBI Taxonomy" id="426114"/>
    <lineage>
        <taxon>Bacteria</taxon>
        <taxon>Pseudomonadati</taxon>
        <taxon>Pseudomonadota</taxon>
        <taxon>Betaproteobacteria</taxon>
        <taxon>Burkholderiales</taxon>
        <taxon>Thiomonas</taxon>
    </lineage>
</organism>
<dbReference type="AlphaFoldDB" id="D6CT36"/>
<accession>D6CT36</accession>
<evidence type="ECO:0000313" key="1">
    <source>
        <dbReference type="EMBL" id="CAZ88455.1"/>
    </source>
</evidence>
<reference evidence="2" key="2">
    <citation type="journal article" date="2010" name="PLoS Genet.">
        <title>Structure, function, and evolution of the Thiomonas spp. genome.</title>
        <authorList>
            <person name="Arsene-Ploetze F."/>
            <person name="Koechler S."/>
            <person name="Marchal M."/>
            <person name="Coppee J.Y."/>
            <person name="Chandler M."/>
            <person name="Bonnefoy V."/>
            <person name="Brochier-Armanet C."/>
            <person name="Barakat M."/>
            <person name="Barbe V."/>
            <person name="Battaglia-Brunet F."/>
            <person name="Bruneel O."/>
            <person name="Bryan C.G."/>
            <person name="Cleiss-Arnold J."/>
            <person name="Cruveiller S."/>
            <person name="Erhardt M."/>
            <person name="Heinrich-Salmeron A."/>
            <person name="Hommais F."/>
            <person name="Joulian C."/>
            <person name="Krin E."/>
            <person name="Lieutaud A."/>
            <person name="Lievremont D."/>
            <person name="Michel C."/>
            <person name="Muller D."/>
            <person name="Ortet P."/>
            <person name="Proux C."/>
            <person name="Siguier P."/>
            <person name="Roche D."/>
            <person name="Rouy Z."/>
            <person name="Salvignol G."/>
            <person name="Slyemi D."/>
            <person name="Talla E."/>
            <person name="Weiss S."/>
            <person name="Weissenbach J."/>
            <person name="Medigue C."/>
            <person name="Bertin P.N."/>
        </authorList>
    </citation>
    <scope>NUCLEOTIDE SEQUENCE [LARGE SCALE GENOMIC DNA]</scope>
    <source>
        <strain evidence="2">DSM 22701 / CIP 110005 / 3As</strain>
    </source>
</reference>
<name>D6CT36_THIA3</name>
<dbReference type="EMBL" id="FP475956">
    <property type="protein sequence ID" value="CAZ88455.1"/>
    <property type="molecule type" value="Genomic_DNA"/>
</dbReference>
<gene>
    <name evidence="1" type="ordered locus">THI_1783</name>
</gene>
<dbReference type="Proteomes" id="UP000002372">
    <property type="component" value="Chromosome"/>
</dbReference>
<protein>
    <submittedName>
        <fullName evidence="1">Uncharacterized protein</fullName>
    </submittedName>
</protein>
<evidence type="ECO:0000313" key="2">
    <source>
        <dbReference type="Proteomes" id="UP000002372"/>
    </source>
</evidence>